<dbReference type="InterPro" id="IPR001461">
    <property type="entry name" value="Aspartic_peptidase_A1"/>
</dbReference>
<reference evidence="9" key="1">
    <citation type="journal article" date="2023" name="bioRxiv">
        <title>Improved chromosome-level genome assembly for marigold (Tagetes erecta).</title>
        <authorList>
            <person name="Jiang F."/>
            <person name="Yuan L."/>
            <person name="Wang S."/>
            <person name="Wang H."/>
            <person name="Xu D."/>
            <person name="Wang A."/>
            <person name="Fan W."/>
        </authorList>
    </citation>
    <scope>NUCLEOTIDE SEQUENCE</scope>
    <source>
        <strain evidence="9">WSJ</strain>
        <tissue evidence="9">Leaf</tissue>
    </source>
</reference>
<evidence type="ECO:0000313" key="9">
    <source>
        <dbReference type="EMBL" id="KAK1416584.1"/>
    </source>
</evidence>
<evidence type="ECO:0000256" key="6">
    <source>
        <dbReference type="PIRSR" id="PIRSR601461-1"/>
    </source>
</evidence>
<keyword evidence="2" id="KW-0645">Protease</keyword>
<comment type="similarity">
    <text evidence="1">Belongs to the peptidase A1 family.</text>
</comment>
<dbReference type="Pfam" id="PF14541">
    <property type="entry name" value="TAXi_C"/>
    <property type="match status" value="1"/>
</dbReference>
<evidence type="ECO:0000256" key="4">
    <source>
        <dbReference type="ARBA" id="ARBA00022801"/>
    </source>
</evidence>
<dbReference type="Proteomes" id="UP001229421">
    <property type="component" value="Unassembled WGS sequence"/>
</dbReference>
<dbReference type="PROSITE" id="PS51767">
    <property type="entry name" value="PEPTIDASE_A1"/>
    <property type="match status" value="1"/>
</dbReference>
<dbReference type="CDD" id="cd05476">
    <property type="entry name" value="pepsin_A_like_plant"/>
    <property type="match status" value="1"/>
</dbReference>
<feature type="domain" description="Peptidase A1" evidence="8">
    <location>
        <begin position="66"/>
        <end position="386"/>
    </location>
</feature>
<keyword evidence="3" id="KW-0064">Aspartyl protease</keyword>
<feature type="active site" evidence="6">
    <location>
        <position position="270"/>
    </location>
</feature>
<evidence type="ECO:0000256" key="3">
    <source>
        <dbReference type="ARBA" id="ARBA00022750"/>
    </source>
</evidence>
<evidence type="ECO:0000256" key="1">
    <source>
        <dbReference type="ARBA" id="ARBA00007447"/>
    </source>
</evidence>
<keyword evidence="5" id="KW-0325">Glycoprotein</keyword>
<organism evidence="9 10">
    <name type="scientific">Tagetes erecta</name>
    <name type="common">African marigold</name>
    <dbReference type="NCBI Taxonomy" id="13708"/>
    <lineage>
        <taxon>Eukaryota</taxon>
        <taxon>Viridiplantae</taxon>
        <taxon>Streptophyta</taxon>
        <taxon>Embryophyta</taxon>
        <taxon>Tracheophyta</taxon>
        <taxon>Spermatophyta</taxon>
        <taxon>Magnoliopsida</taxon>
        <taxon>eudicotyledons</taxon>
        <taxon>Gunneridae</taxon>
        <taxon>Pentapetalae</taxon>
        <taxon>asterids</taxon>
        <taxon>campanulids</taxon>
        <taxon>Asterales</taxon>
        <taxon>Asteraceae</taxon>
        <taxon>Asteroideae</taxon>
        <taxon>Heliantheae alliance</taxon>
        <taxon>Tageteae</taxon>
        <taxon>Tagetes</taxon>
    </lineage>
</organism>
<name>A0AAD8NPE3_TARER</name>
<comment type="caution">
    <text evidence="9">The sequence shown here is derived from an EMBL/GenBank/DDBJ whole genome shotgun (WGS) entry which is preliminary data.</text>
</comment>
<dbReference type="Gene3D" id="2.40.70.10">
    <property type="entry name" value="Acid Proteases"/>
    <property type="match status" value="2"/>
</dbReference>
<dbReference type="PANTHER" id="PTHR47967">
    <property type="entry name" value="OS07G0603500 PROTEIN-RELATED"/>
    <property type="match status" value="1"/>
</dbReference>
<feature type="signal peptide" evidence="7">
    <location>
        <begin position="1"/>
        <end position="24"/>
    </location>
</feature>
<keyword evidence="10" id="KW-1185">Reference proteome</keyword>
<evidence type="ECO:0000313" key="10">
    <source>
        <dbReference type="Proteomes" id="UP001229421"/>
    </source>
</evidence>
<feature type="chain" id="PRO_5042222646" description="Peptidase A1 domain-containing protein" evidence="7">
    <location>
        <begin position="25"/>
        <end position="394"/>
    </location>
</feature>
<dbReference type="FunFam" id="2.40.70.10:FF:000033">
    <property type="entry name" value="Aspartyl protease family protein"/>
    <property type="match status" value="1"/>
</dbReference>
<protein>
    <recommendedName>
        <fullName evidence="8">Peptidase A1 domain-containing protein</fullName>
    </recommendedName>
</protein>
<accession>A0AAD8NPE3</accession>
<gene>
    <name evidence="9" type="ORF">QVD17_32375</name>
</gene>
<keyword evidence="7" id="KW-0732">Signal</keyword>
<dbReference type="EMBL" id="JAUHHV010000008">
    <property type="protein sequence ID" value="KAK1416584.1"/>
    <property type="molecule type" value="Genomic_DNA"/>
</dbReference>
<evidence type="ECO:0000256" key="5">
    <source>
        <dbReference type="ARBA" id="ARBA00023180"/>
    </source>
</evidence>
<dbReference type="InterPro" id="IPR032861">
    <property type="entry name" value="TAXi_N"/>
</dbReference>
<dbReference type="PANTHER" id="PTHR47967:SF19">
    <property type="entry name" value="NEPENTHESIN"/>
    <property type="match status" value="1"/>
</dbReference>
<feature type="active site" evidence="6">
    <location>
        <position position="84"/>
    </location>
</feature>
<evidence type="ECO:0000256" key="7">
    <source>
        <dbReference type="SAM" id="SignalP"/>
    </source>
</evidence>
<dbReference type="InterPro" id="IPR033121">
    <property type="entry name" value="PEPTIDASE_A1"/>
</dbReference>
<dbReference type="Pfam" id="PF14543">
    <property type="entry name" value="TAXi_N"/>
    <property type="match status" value="1"/>
</dbReference>
<dbReference type="GO" id="GO:0004190">
    <property type="term" value="F:aspartic-type endopeptidase activity"/>
    <property type="evidence" value="ECO:0007669"/>
    <property type="project" value="UniProtKB-KW"/>
</dbReference>
<dbReference type="GO" id="GO:0005576">
    <property type="term" value="C:extracellular region"/>
    <property type="evidence" value="ECO:0007669"/>
    <property type="project" value="TreeGrafter"/>
</dbReference>
<evidence type="ECO:0000259" key="8">
    <source>
        <dbReference type="PROSITE" id="PS51767"/>
    </source>
</evidence>
<keyword evidence="4" id="KW-0378">Hydrolase</keyword>
<sequence>MASSIFLASLILLHLLLSPQPAYSVSGFRATLTRVPKHMISTSTFNTERATNSLIKSPMKAKKDVYLMNLAIGTPPVTFSAIMDTGSDLIWTKCKSGGGSGLFDSSKSVTFSNINESCESLELGTDCKQDYADGTSVSVTLGRETLTIGNNKFPNTTFACGKPNGKYYSRADGIVGMGRGKLSLVSQLNERLFSYCLGSRFGPQTNGMLLAGSEVSSRKINTQTTPLRTQDGMSYYYISLEGISVGGTKLEVTKSDFAVSSNGDGGMIIDSGTTFTYLEESIVDKISNEFMRQTKLKKSENNELYYDLKHCFKSRGNVNAPTLVFHFEGANWELLEKNYIYQKDGGDMACLAFIAKNDKGVSIFGNFQQQNMLVIYDLDKSSLSFKPATNCNKL</sequence>
<dbReference type="PRINTS" id="PR00792">
    <property type="entry name" value="PEPSIN"/>
</dbReference>
<dbReference type="SUPFAM" id="SSF50630">
    <property type="entry name" value="Acid proteases"/>
    <property type="match status" value="1"/>
</dbReference>
<dbReference type="AlphaFoldDB" id="A0AAD8NPE3"/>
<dbReference type="InterPro" id="IPR032799">
    <property type="entry name" value="TAXi_C"/>
</dbReference>
<dbReference type="InterPro" id="IPR021109">
    <property type="entry name" value="Peptidase_aspartic_dom_sf"/>
</dbReference>
<dbReference type="GO" id="GO:0006508">
    <property type="term" value="P:proteolysis"/>
    <property type="evidence" value="ECO:0007669"/>
    <property type="project" value="UniProtKB-KW"/>
</dbReference>
<dbReference type="InterPro" id="IPR034161">
    <property type="entry name" value="Pepsin-like_plant"/>
</dbReference>
<evidence type="ECO:0000256" key="2">
    <source>
        <dbReference type="ARBA" id="ARBA00022670"/>
    </source>
</evidence>
<dbReference type="InterPro" id="IPR051708">
    <property type="entry name" value="Plant_Aspart_Prot_A1"/>
</dbReference>
<proteinExistence type="inferred from homology"/>